<keyword evidence="3" id="KW-1185">Reference proteome</keyword>
<reference evidence="4" key="1">
    <citation type="submission" date="2025-08" db="UniProtKB">
        <authorList>
            <consortium name="RefSeq"/>
        </authorList>
    </citation>
    <scope>IDENTIFICATION</scope>
</reference>
<keyword evidence="1" id="KW-0862">Zinc</keyword>
<name>A0ABM1F4P3_PRICU</name>
<dbReference type="PANTHER" id="PTHR47456">
    <property type="entry name" value="PHD-TYPE DOMAIN-CONTAINING PROTEIN"/>
    <property type="match status" value="1"/>
</dbReference>
<dbReference type="Proteomes" id="UP000695022">
    <property type="component" value="Unplaced"/>
</dbReference>
<dbReference type="GeneID" id="106819281"/>
<dbReference type="Pfam" id="PF04434">
    <property type="entry name" value="SWIM"/>
    <property type="match status" value="1"/>
</dbReference>
<evidence type="ECO:0000313" key="3">
    <source>
        <dbReference type="Proteomes" id="UP000695022"/>
    </source>
</evidence>
<dbReference type="Pfam" id="PF21056">
    <property type="entry name" value="ZSWIM1-3_RNaseH-like"/>
    <property type="match status" value="1"/>
</dbReference>
<evidence type="ECO:0000256" key="1">
    <source>
        <dbReference type="PROSITE-ProRule" id="PRU00325"/>
    </source>
</evidence>
<proteinExistence type="predicted"/>
<feature type="domain" description="SWIM-type" evidence="2">
    <location>
        <begin position="591"/>
        <end position="623"/>
    </location>
</feature>
<evidence type="ECO:0000259" key="2">
    <source>
        <dbReference type="PROSITE" id="PS50966"/>
    </source>
</evidence>
<dbReference type="Pfam" id="PF15299">
    <property type="entry name" value="ALS2CR8"/>
    <property type="match status" value="1"/>
</dbReference>
<protein>
    <submittedName>
        <fullName evidence="4">Uncharacterized protein LOC106819281</fullName>
    </submittedName>
</protein>
<dbReference type="InterPro" id="IPR048324">
    <property type="entry name" value="ZSWIM1-3_RNaseH-like"/>
</dbReference>
<keyword evidence="1" id="KW-0863">Zinc-finger</keyword>
<accession>A0ABM1F4P3</accession>
<dbReference type="InterPro" id="IPR007527">
    <property type="entry name" value="Znf_SWIM"/>
</dbReference>
<keyword evidence="1" id="KW-0479">Metal-binding</keyword>
<dbReference type="PANTHER" id="PTHR47456:SF1">
    <property type="entry name" value="PHD-TYPE DOMAIN-CONTAINING PROTEIN"/>
    <property type="match status" value="1"/>
</dbReference>
<dbReference type="RefSeq" id="XP_014679414.1">
    <property type="nucleotide sequence ID" value="XM_014823928.1"/>
</dbReference>
<sequence>MEEVHQIISTYEKENSSKFVVWHEPKSFGKTAIGPSLDKVRGEKHRVFWDNHIPYMVLSKPMVYDCHHGKDRKVAFKKKYKERKKDGPDHVWQRHNLMIQKTKKLGCPARITVNEIMKFPQFKVEKDTESYRNKSSKAIKKALPTLCIENVRKELHVHLPDMSDHRNHPVGEGSGVSLMMDKRVLNYLRDMVREGVSTVLEMKRHLCWFVKNMFAGRELPPRTNRAFFPTKADIRAHMCRAKQKMKFSTVDQENLTKIIERWEQEPGHNIFYRPSLEDDDDDLLFIYQTDSQRRLLELYGNELAFLDATYKTTRYSLPLFFVVVKTNIDYQVVATFITESEREDAIREALKILAEWNPDWKPAHFMSDFCEAEIHSIEDVFDDCKVYLCDFHREQAWDRWLRKTDHNAFNDREEVLCRLRRIARAQSESEYKNAVDDLKASPVWENSKLCKWIENTWLPEYKRWVWAYRGDRLLVSINTNNGIERQNGVFKHEYLQKHGRRTLSGMVEILVTEFLPDQYQRYVYANRRASSTYRKYNDNVPVYLRNRPAFLIRHCLERLQLAEQIPSDHVIRRETDDSFIVKSQTDAKIEYMVDISKPSCHCYGWQHSRLPCKHIFAVFANTDHTWNSLPEYYKCSAFFVLDKVVTLSATEENADCQGASSSNDDGINTIQCDDDITDGIESTTNVTEYRQLPTKSHTPRARGPKCRELLKSINNLTYVLDDSMLKDVEVGLHQMYLKLKQSAHKSSGFIVEEKLPSKRKSEMLTESQPTTKTLRYSKLKMPKKRHPATGRFGTSAEMMKKNYLVNVNVQLNDRAPSV</sequence>
<dbReference type="PROSITE" id="PS50966">
    <property type="entry name" value="ZF_SWIM"/>
    <property type="match status" value="1"/>
</dbReference>
<gene>
    <name evidence="4" type="primary">LOC106819281</name>
</gene>
<organism evidence="3 4">
    <name type="scientific">Priapulus caudatus</name>
    <name type="common">Priapulid worm</name>
    <dbReference type="NCBI Taxonomy" id="37621"/>
    <lineage>
        <taxon>Eukaryota</taxon>
        <taxon>Metazoa</taxon>
        <taxon>Ecdysozoa</taxon>
        <taxon>Scalidophora</taxon>
        <taxon>Priapulida</taxon>
        <taxon>Priapulimorpha</taxon>
        <taxon>Priapulimorphida</taxon>
        <taxon>Priapulidae</taxon>
        <taxon>Priapulus</taxon>
    </lineage>
</organism>
<dbReference type="InterPro" id="IPR029309">
    <property type="entry name" value="CaRF"/>
</dbReference>
<evidence type="ECO:0000313" key="4">
    <source>
        <dbReference type="RefSeq" id="XP_014679414.1"/>
    </source>
</evidence>